<dbReference type="InterPro" id="IPR010559">
    <property type="entry name" value="Sig_transdc_His_kin_internal"/>
</dbReference>
<comment type="subcellular location">
    <subcellularLocation>
        <location evidence="1">Membrane</location>
    </subcellularLocation>
</comment>
<keyword evidence="5" id="KW-0812">Transmembrane</keyword>
<dbReference type="CDD" id="cd06225">
    <property type="entry name" value="HAMP"/>
    <property type="match status" value="1"/>
</dbReference>
<feature type="transmembrane region" description="Helical" evidence="5">
    <location>
        <begin position="278"/>
        <end position="298"/>
    </location>
</feature>
<keyword evidence="4 7" id="KW-0418">Kinase</keyword>
<comment type="caution">
    <text evidence="7">The sequence shown here is derived from an EMBL/GenBank/DDBJ whole genome shotgun (WGS) entry which is preliminary data.</text>
</comment>
<dbReference type="AlphaFoldDB" id="A0A4U8Q5S8"/>
<dbReference type="InterPro" id="IPR003594">
    <property type="entry name" value="HATPase_dom"/>
</dbReference>
<dbReference type="STRING" id="180332.GCA_000797495_01854"/>
<evidence type="ECO:0000256" key="1">
    <source>
        <dbReference type="ARBA" id="ARBA00004370"/>
    </source>
</evidence>
<dbReference type="Pfam" id="PF02518">
    <property type="entry name" value="HATPase_c"/>
    <property type="match status" value="1"/>
</dbReference>
<dbReference type="SUPFAM" id="SSF55874">
    <property type="entry name" value="ATPase domain of HSP90 chaperone/DNA topoisomerase II/histidine kinase"/>
    <property type="match status" value="1"/>
</dbReference>
<evidence type="ECO:0000256" key="2">
    <source>
        <dbReference type="ARBA" id="ARBA00022553"/>
    </source>
</evidence>
<evidence type="ECO:0000259" key="6">
    <source>
        <dbReference type="PROSITE" id="PS50885"/>
    </source>
</evidence>
<dbReference type="Gene3D" id="6.10.340.10">
    <property type="match status" value="1"/>
</dbReference>
<dbReference type="SUPFAM" id="SSF158472">
    <property type="entry name" value="HAMP domain-like"/>
    <property type="match status" value="1"/>
</dbReference>
<proteinExistence type="predicted"/>
<keyword evidence="3 7" id="KW-0808">Transferase</keyword>
<sequence length="567" mass="64778">MNIKVFLLAIAMSMIPMAIIGTLLYQKALEIVREKQEAASLYILNNISENITYVTDYAHSLSLFIIQNQDVRATLLAESMTEQERVRHQNQVAKSLMFYTGQNHFVKSIFIQGKNGLILSAGGLTSYDLGEEQEKQLEAMKGKILWTGTGERDQNGNAEYLTLLRSIQNTENLKETLGTQWINIPVSKTEKQFQEYIDTYPGYIALVDSQGEILLNAGETEMVESDIKDVRSAKKMPFINSGKNTLVYGIDISDTGWTLMSGIDITKLLAENRKIRSLLLLGIAVSTMLCFWITFIFARSILRPLRLLTNKIVEVKEDNYNVQLEFESNDEIGILSRQFNAMTKRMNELVNEVLTGKVLQTEAELNALQAQVDPHFLYNNLDTAYWMSRLEKAEKTGKVVLAIADLYRLTLNSGHRLISVETEVRYMENYIVIQELRVSDQIQFHIEIQEGVKKWATMRFVIQPLVENAIQHGVLPTGREGNIYIRIYQRDDRLYFEVEDDGETADMEEMKKMLADIKSEEKKGMAIRSIAQRIKLQFGENYGLFFQEATCGGTIARVIQPLVEYEE</sequence>
<dbReference type="EC" id="2.7.13.3" evidence="7"/>
<keyword evidence="5" id="KW-0472">Membrane</keyword>
<keyword evidence="2" id="KW-0597">Phosphoprotein</keyword>
<dbReference type="PROSITE" id="PS50885">
    <property type="entry name" value="HAMP"/>
    <property type="match status" value="1"/>
</dbReference>
<feature type="transmembrane region" description="Helical" evidence="5">
    <location>
        <begin position="6"/>
        <end position="25"/>
    </location>
</feature>
<accession>A0A4U8Q5S8</accession>
<dbReference type="InterPro" id="IPR036890">
    <property type="entry name" value="HATPase_C_sf"/>
</dbReference>
<feature type="domain" description="HAMP" evidence="6">
    <location>
        <begin position="299"/>
        <end position="351"/>
    </location>
</feature>
<dbReference type="EMBL" id="QGQD01000060">
    <property type="protein sequence ID" value="TLD00107.1"/>
    <property type="molecule type" value="Genomic_DNA"/>
</dbReference>
<dbReference type="Gene3D" id="3.30.565.10">
    <property type="entry name" value="Histidine kinase-like ATPase, C-terminal domain"/>
    <property type="match status" value="1"/>
</dbReference>
<evidence type="ECO:0000256" key="4">
    <source>
        <dbReference type="ARBA" id="ARBA00022777"/>
    </source>
</evidence>
<dbReference type="PANTHER" id="PTHR34220:SF7">
    <property type="entry name" value="SENSOR HISTIDINE KINASE YPDA"/>
    <property type="match status" value="1"/>
</dbReference>
<keyword evidence="8" id="KW-1185">Reference proteome</keyword>
<organism evidence="7 8">
    <name type="scientific">Robinsoniella peoriensis</name>
    <dbReference type="NCBI Taxonomy" id="180332"/>
    <lineage>
        <taxon>Bacteria</taxon>
        <taxon>Bacillati</taxon>
        <taxon>Bacillota</taxon>
        <taxon>Clostridia</taxon>
        <taxon>Lachnospirales</taxon>
        <taxon>Lachnospiraceae</taxon>
        <taxon>Robinsoniella</taxon>
    </lineage>
</organism>
<dbReference type="SMART" id="SM00304">
    <property type="entry name" value="HAMP"/>
    <property type="match status" value="1"/>
</dbReference>
<dbReference type="InterPro" id="IPR003660">
    <property type="entry name" value="HAMP_dom"/>
</dbReference>
<protein>
    <submittedName>
        <fullName evidence="7">Sensor histidine kinase YehU</fullName>
        <ecNumber evidence="7">2.7.13.3</ecNumber>
    </submittedName>
</protein>
<dbReference type="PANTHER" id="PTHR34220">
    <property type="entry name" value="SENSOR HISTIDINE KINASE YPDA"/>
    <property type="match status" value="1"/>
</dbReference>
<evidence type="ECO:0000256" key="3">
    <source>
        <dbReference type="ARBA" id="ARBA00022679"/>
    </source>
</evidence>
<dbReference type="Pfam" id="PF06580">
    <property type="entry name" value="His_kinase"/>
    <property type="match status" value="1"/>
</dbReference>
<gene>
    <name evidence="7" type="primary">yehU_24</name>
    <name evidence="7" type="ORF">DSM106044_03197</name>
</gene>
<keyword evidence="5" id="KW-1133">Transmembrane helix</keyword>
<evidence type="ECO:0000313" key="8">
    <source>
        <dbReference type="Proteomes" id="UP000306509"/>
    </source>
</evidence>
<dbReference type="GO" id="GO:0000155">
    <property type="term" value="F:phosphorelay sensor kinase activity"/>
    <property type="evidence" value="ECO:0007669"/>
    <property type="project" value="InterPro"/>
</dbReference>
<dbReference type="Proteomes" id="UP000306509">
    <property type="component" value="Unassembled WGS sequence"/>
</dbReference>
<dbReference type="InterPro" id="IPR050640">
    <property type="entry name" value="Bact_2-comp_sensor_kinase"/>
</dbReference>
<evidence type="ECO:0000256" key="5">
    <source>
        <dbReference type="SAM" id="Phobius"/>
    </source>
</evidence>
<dbReference type="Pfam" id="PF00672">
    <property type="entry name" value="HAMP"/>
    <property type="match status" value="1"/>
</dbReference>
<evidence type="ECO:0000313" key="7">
    <source>
        <dbReference type="EMBL" id="TLD00107.1"/>
    </source>
</evidence>
<reference evidence="7 8" key="1">
    <citation type="journal article" date="2019" name="Anaerobe">
        <title>Detection of Robinsoniella peoriensis in multiple bone samples of a trauma patient.</title>
        <authorList>
            <person name="Schrottner P."/>
            <person name="Hartwich K."/>
            <person name="Bunk B."/>
            <person name="Schober I."/>
            <person name="Helbig S."/>
            <person name="Rudolph W.W."/>
            <person name="Gunzer F."/>
        </authorList>
    </citation>
    <scope>NUCLEOTIDE SEQUENCE [LARGE SCALE GENOMIC DNA]</scope>
    <source>
        <strain evidence="7 8">DSM 106044</strain>
    </source>
</reference>
<dbReference type="GO" id="GO:0016020">
    <property type="term" value="C:membrane"/>
    <property type="evidence" value="ECO:0007669"/>
    <property type="project" value="UniProtKB-SubCell"/>
</dbReference>
<name>A0A4U8Q5S8_9FIRM</name>